<feature type="domain" description="YlxR" evidence="1">
    <location>
        <begin position="10"/>
        <end position="68"/>
    </location>
</feature>
<evidence type="ECO:0000313" key="2">
    <source>
        <dbReference type="EMBL" id="HAA84624.1"/>
    </source>
</evidence>
<dbReference type="EMBL" id="DLVE01000092">
    <property type="protein sequence ID" value="HAA84624.1"/>
    <property type="molecule type" value="Genomic_DNA"/>
</dbReference>
<evidence type="ECO:0000313" key="3">
    <source>
        <dbReference type="Proteomes" id="UP000257240"/>
    </source>
</evidence>
<comment type="caution">
    <text evidence="2">The sequence shown here is derived from an EMBL/GenBank/DDBJ whole genome shotgun (WGS) entry which is preliminary data.</text>
</comment>
<dbReference type="PANTHER" id="PTHR34215:SF1">
    <property type="entry name" value="YLXR DOMAIN-CONTAINING PROTEIN"/>
    <property type="match status" value="1"/>
</dbReference>
<dbReference type="Pfam" id="PF04296">
    <property type="entry name" value="YlxR"/>
    <property type="match status" value="1"/>
</dbReference>
<dbReference type="SUPFAM" id="SSF64376">
    <property type="entry name" value="YlxR-like"/>
    <property type="match status" value="1"/>
</dbReference>
<accession>A0A3B8ND47</accession>
<dbReference type="Proteomes" id="UP000257240">
    <property type="component" value="Unassembled WGS sequence"/>
</dbReference>
<dbReference type="PANTHER" id="PTHR34215">
    <property type="entry name" value="BLL0784 PROTEIN"/>
    <property type="match status" value="1"/>
</dbReference>
<dbReference type="InterPro" id="IPR007393">
    <property type="entry name" value="YlxR_dom"/>
</dbReference>
<dbReference type="InterPro" id="IPR037465">
    <property type="entry name" value="YlxR"/>
</dbReference>
<dbReference type="AlphaFoldDB" id="A0A3B8ND47"/>
<dbReference type="Gene3D" id="3.30.1230.10">
    <property type="entry name" value="YlxR-like"/>
    <property type="match status" value="1"/>
</dbReference>
<protein>
    <submittedName>
        <fullName evidence="2">DUF448 domain-containing protein</fullName>
    </submittedName>
</protein>
<reference evidence="2 3" key="1">
    <citation type="journal article" date="2018" name="Nat. Biotechnol.">
        <title>A standardized bacterial taxonomy based on genome phylogeny substantially revises the tree of life.</title>
        <authorList>
            <person name="Parks D.H."/>
            <person name="Chuvochina M."/>
            <person name="Waite D.W."/>
            <person name="Rinke C."/>
            <person name="Skarshewski A."/>
            <person name="Chaumeil P.A."/>
            <person name="Hugenholtz P."/>
        </authorList>
    </citation>
    <scope>NUCLEOTIDE SEQUENCE [LARGE SCALE GENOMIC DNA]</scope>
    <source>
        <strain evidence="2">UBA12529</strain>
    </source>
</reference>
<name>A0A3B8ND47_9BACT</name>
<organism evidence="2 3">
    <name type="scientific">Thermodesulfobacterium commune</name>
    <dbReference type="NCBI Taxonomy" id="1741"/>
    <lineage>
        <taxon>Bacteria</taxon>
        <taxon>Pseudomonadati</taxon>
        <taxon>Thermodesulfobacteriota</taxon>
        <taxon>Thermodesulfobacteria</taxon>
        <taxon>Thermodesulfobacteriales</taxon>
        <taxon>Thermodesulfobacteriaceae</taxon>
        <taxon>Thermodesulfobacterium</taxon>
    </lineage>
</organism>
<dbReference type="InterPro" id="IPR035931">
    <property type="entry name" value="YlxR-like_sf"/>
</dbReference>
<evidence type="ECO:0000259" key="1">
    <source>
        <dbReference type="Pfam" id="PF04296"/>
    </source>
</evidence>
<gene>
    <name evidence="2" type="ORF">DCE01_07565</name>
</gene>
<proteinExistence type="predicted"/>
<sequence>MIKREHIPERTCVFCRKKAPKFELFRFVNQGGVLVFDPEKKLQGRGAYLCKECFEKRNTRKVMTKLLRALKIISS</sequence>